<gene>
    <name evidence="1" type="ORF">LTRI10_LOCUS18542</name>
</gene>
<reference evidence="1 2" key="1">
    <citation type="submission" date="2024-04" db="EMBL/GenBank/DDBJ databases">
        <authorList>
            <person name="Fracassetti M."/>
        </authorList>
    </citation>
    <scope>NUCLEOTIDE SEQUENCE [LARGE SCALE GENOMIC DNA]</scope>
</reference>
<protein>
    <submittedName>
        <fullName evidence="1">Uncharacterized protein</fullName>
    </submittedName>
</protein>
<accession>A0AAV2DTG0</accession>
<organism evidence="1 2">
    <name type="scientific">Linum trigynum</name>
    <dbReference type="NCBI Taxonomy" id="586398"/>
    <lineage>
        <taxon>Eukaryota</taxon>
        <taxon>Viridiplantae</taxon>
        <taxon>Streptophyta</taxon>
        <taxon>Embryophyta</taxon>
        <taxon>Tracheophyta</taxon>
        <taxon>Spermatophyta</taxon>
        <taxon>Magnoliopsida</taxon>
        <taxon>eudicotyledons</taxon>
        <taxon>Gunneridae</taxon>
        <taxon>Pentapetalae</taxon>
        <taxon>rosids</taxon>
        <taxon>fabids</taxon>
        <taxon>Malpighiales</taxon>
        <taxon>Linaceae</taxon>
        <taxon>Linum</taxon>
    </lineage>
</organism>
<evidence type="ECO:0000313" key="1">
    <source>
        <dbReference type="EMBL" id="CAL1376839.1"/>
    </source>
</evidence>
<dbReference type="Proteomes" id="UP001497516">
    <property type="component" value="Chromosome 3"/>
</dbReference>
<evidence type="ECO:0000313" key="2">
    <source>
        <dbReference type="Proteomes" id="UP001497516"/>
    </source>
</evidence>
<keyword evidence="2" id="KW-1185">Reference proteome</keyword>
<dbReference type="EMBL" id="OZ034816">
    <property type="protein sequence ID" value="CAL1376839.1"/>
    <property type="molecule type" value="Genomic_DNA"/>
</dbReference>
<sequence>MSSKAAKAEDLETPYKATKARQVDRAQSMVELGNSKPTYKEPSLSKESKHVVYGWLVWFNPWTLKWVYTFGTFVVAKGYGEQ</sequence>
<dbReference type="AlphaFoldDB" id="A0AAV2DTG0"/>
<proteinExistence type="predicted"/>
<name>A0AAV2DTG0_9ROSI</name>